<reference evidence="5 6" key="1">
    <citation type="submission" date="2024-03" db="EMBL/GenBank/DDBJ databases">
        <title>Actinomycetospora sp. OC33-EN08, a novel actinomycete isolated from wild orchid (Aerides multiflora).</title>
        <authorList>
            <person name="Suriyachadkun C."/>
        </authorList>
    </citation>
    <scope>NUCLEOTIDE SEQUENCE [LARGE SCALE GENOMIC DNA]</scope>
    <source>
        <strain evidence="5 6">OC33-EN08</strain>
    </source>
</reference>
<comment type="caution">
    <text evidence="5">The sequence shown here is derived from an EMBL/GenBank/DDBJ whole genome shotgun (WGS) entry which is preliminary data.</text>
</comment>
<proteinExistence type="predicted"/>
<protein>
    <submittedName>
        <fullName evidence="5">Helix-turn-helix transcriptional regulator</fullName>
    </submittedName>
</protein>
<evidence type="ECO:0000256" key="1">
    <source>
        <dbReference type="ARBA" id="ARBA00023015"/>
    </source>
</evidence>
<dbReference type="CDD" id="cd06170">
    <property type="entry name" value="LuxR_C_like"/>
    <property type="match status" value="1"/>
</dbReference>
<evidence type="ECO:0000313" key="6">
    <source>
        <dbReference type="Proteomes" id="UP001385809"/>
    </source>
</evidence>
<evidence type="ECO:0000313" key="5">
    <source>
        <dbReference type="EMBL" id="MEJ2869081.1"/>
    </source>
</evidence>
<keyword evidence="2" id="KW-0238">DNA-binding</keyword>
<keyword evidence="3" id="KW-0804">Transcription</keyword>
<keyword evidence="1" id="KW-0805">Transcription regulation</keyword>
<organism evidence="5 6">
    <name type="scientific">Actinomycetospora aurantiaca</name>
    <dbReference type="NCBI Taxonomy" id="3129233"/>
    <lineage>
        <taxon>Bacteria</taxon>
        <taxon>Bacillati</taxon>
        <taxon>Actinomycetota</taxon>
        <taxon>Actinomycetes</taxon>
        <taxon>Pseudonocardiales</taxon>
        <taxon>Pseudonocardiaceae</taxon>
        <taxon>Actinomycetospora</taxon>
    </lineage>
</organism>
<dbReference type="RefSeq" id="WP_337695660.1">
    <property type="nucleotide sequence ID" value="NZ_JBBEGN010000006.1"/>
</dbReference>
<evidence type="ECO:0000256" key="3">
    <source>
        <dbReference type="ARBA" id="ARBA00023163"/>
    </source>
</evidence>
<dbReference type="Proteomes" id="UP001385809">
    <property type="component" value="Unassembled WGS sequence"/>
</dbReference>
<dbReference type="PRINTS" id="PR00038">
    <property type="entry name" value="HTHLUXR"/>
</dbReference>
<dbReference type="PROSITE" id="PS00622">
    <property type="entry name" value="HTH_LUXR_1"/>
    <property type="match status" value="1"/>
</dbReference>
<dbReference type="EMBL" id="JBBEGN010000006">
    <property type="protein sequence ID" value="MEJ2869081.1"/>
    <property type="molecule type" value="Genomic_DNA"/>
</dbReference>
<gene>
    <name evidence="5" type="ORF">WCD74_15005</name>
</gene>
<dbReference type="InterPro" id="IPR036388">
    <property type="entry name" value="WH-like_DNA-bd_sf"/>
</dbReference>
<dbReference type="PANTHER" id="PTHR44688">
    <property type="entry name" value="DNA-BINDING TRANSCRIPTIONAL ACTIVATOR DEVR_DOSR"/>
    <property type="match status" value="1"/>
</dbReference>
<dbReference type="PANTHER" id="PTHR44688:SF16">
    <property type="entry name" value="DNA-BINDING TRANSCRIPTIONAL ACTIVATOR DEVR_DOSR"/>
    <property type="match status" value="1"/>
</dbReference>
<dbReference type="SMART" id="SM00421">
    <property type="entry name" value="HTH_LUXR"/>
    <property type="match status" value="1"/>
</dbReference>
<dbReference type="SUPFAM" id="SSF46894">
    <property type="entry name" value="C-terminal effector domain of the bipartite response regulators"/>
    <property type="match status" value="1"/>
</dbReference>
<evidence type="ECO:0000259" key="4">
    <source>
        <dbReference type="PROSITE" id="PS50043"/>
    </source>
</evidence>
<feature type="domain" description="HTH luxR-type" evidence="4">
    <location>
        <begin position="291"/>
        <end position="356"/>
    </location>
</feature>
<sequence>MTAVSPERVRGQLDALAVAGLDWQTFGHTAMETLHRAMPFAASCFGSVDPSTHIVTASLKSGGLDDDHDGEWSFHEYEVEDVYDFRTLWSAGAGVVTLHDATGGDLVRSRRYEELFSPVWDFSDELRVTLRVDGVAWGALALFHGGGRTFSAAEQAFVGSVAESLARGVRSGLIAAAVGDDGRVRASGPAVLVVDAAGEVAQANLGAAERLADLGCADLGAAPLPQIVNALVAAARRASVTPGSATPRARMRTASGGWVVAHASPLLGRDGGAPDVVVTIDDARPPEIIPLVVASYGLTERERDVVSQVLQGVDTADIARSLHLSAYTVQDHLKRVFAKVGVRSRRELIAQVFTDHYLPQMAGGADLAPSGWFAAS</sequence>
<name>A0ABU8MPA2_9PSEU</name>
<dbReference type="InterPro" id="IPR000792">
    <property type="entry name" value="Tscrpt_reg_LuxR_C"/>
</dbReference>
<dbReference type="PROSITE" id="PS50043">
    <property type="entry name" value="HTH_LUXR_2"/>
    <property type="match status" value="1"/>
</dbReference>
<dbReference type="Gene3D" id="1.10.10.10">
    <property type="entry name" value="Winged helix-like DNA-binding domain superfamily/Winged helix DNA-binding domain"/>
    <property type="match status" value="1"/>
</dbReference>
<evidence type="ECO:0000256" key="2">
    <source>
        <dbReference type="ARBA" id="ARBA00023125"/>
    </source>
</evidence>
<dbReference type="Pfam" id="PF00196">
    <property type="entry name" value="GerE"/>
    <property type="match status" value="1"/>
</dbReference>
<accession>A0ABU8MPA2</accession>
<dbReference type="InterPro" id="IPR016032">
    <property type="entry name" value="Sig_transdc_resp-reg_C-effctor"/>
</dbReference>
<keyword evidence="6" id="KW-1185">Reference proteome</keyword>